<evidence type="ECO:0000256" key="1">
    <source>
        <dbReference type="ARBA" id="ARBA00004141"/>
    </source>
</evidence>
<proteinExistence type="predicted"/>
<feature type="transmembrane region" description="Helical" evidence="5">
    <location>
        <begin position="31"/>
        <end position="49"/>
    </location>
</feature>
<dbReference type="AlphaFoldDB" id="A0A948RV93"/>
<keyword evidence="3 5" id="KW-1133">Transmembrane helix</keyword>
<organism evidence="6 7">
    <name type="scientific">Eiseniibacteriota bacterium</name>
    <dbReference type="NCBI Taxonomy" id="2212470"/>
    <lineage>
        <taxon>Bacteria</taxon>
        <taxon>Candidatus Eiseniibacteriota</taxon>
    </lineage>
</organism>
<evidence type="ECO:0000313" key="7">
    <source>
        <dbReference type="Proteomes" id="UP000777784"/>
    </source>
</evidence>
<dbReference type="PANTHER" id="PTHR36926">
    <property type="entry name" value="COLICIN V PRODUCTION PROTEIN"/>
    <property type="match status" value="1"/>
</dbReference>
<gene>
    <name evidence="6" type="ORF">KJ970_12080</name>
</gene>
<comment type="caution">
    <text evidence="6">The sequence shown here is derived from an EMBL/GenBank/DDBJ whole genome shotgun (WGS) entry which is preliminary data.</text>
</comment>
<name>A0A948RV93_UNCEI</name>
<sequence length="185" mass="20150">MNWLDVVLSIIFILSIIVSVRQGLIKEATSLIGLVLALLIASKLFQSVAESLADKIGSGPLLAMAAFILVFLIVYLGVLLLGHVLSKSLKILKMQWLDRLLGSVFGAARGILLLVFILITLLLILPSSHPSPILQSSFAYSYAEPVIRLVGHLLPSSVGDEIEDRDTFHRSGMKPLQNPIRTISI</sequence>
<dbReference type="EMBL" id="JAHJDP010000072">
    <property type="protein sequence ID" value="MBU2691655.1"/>
    <property type="molecule type" value="Genomic_DNA"/>
</dbReference>
<dbReference type="GO" id="GO:0009403">
    <property type="term" value="P:toxin biosynthetic process"/>
    <property type="evidence" value="ECO:0007669"/>
    <property type="project" value="InterPro"/>
</dbReference>
<keyword evidence="4 5" id="KW-0472">Membrane</keyword>
<keyword evidence="2 5" id="KW-0812">Transmembrane</keyword>
<dbReference type="GO" id="GO:0016020">
    <property type="term" value="C:membrane"/>
    <property type="evidence" value="ECO:0007669"/>
    <property type="project" value="UniProtKB-SubCell"/>
</dbReference>
<dbReference type="PANTHER" id="PTHR36926:SF1">
    <property type="entry name" value="COLICIN V PRODUCTION PROTEIN"/>
    <property type="match status" value="1"/>
</dbReference>
<dbReference type="Proteomes" id="UP000777784">
    <property type="component" value="Unassembled WGS sequence"/>
</dbReference>
<evidence type="ECO:0000256" key="5">
    <source>
        <dbReference type="SAM" id="Phobius"/>
    </source>
</evidence>
<dbReference type="InterPro" id="IPR052719">
    <property type="entry name" value="CvpA-like"/>
</dbReference>
<feature type="transmembrane region" description="Helical" evidence="5">
    <location>
        <begin position="6"/>
        <end position="24"/>
    </location>
</feature>
<evidence type="ECO:0000313" key="6">
    <source>
        <dbReference type="EMBL" id="MBU2691655.1"/>
    </source>
</evidence>
<dbReference type="InterPro" id="IPR003825">
    <property type="entry name" value="Colicin-V_CvpA"/>
</dbReference>
<evidence type="ECO:0000256" key="3">
    <source>
        <dbReference type="ARBA" id="ARBA00022989"/>
    </source>
</evidence>
<reference evidence="6" key="1">
    <citation type="submission" date="2021-05" db="EMBL/GenBank/DDBJ databases">
        <title>Energy efficiency and biological interactions define the core microbiome of deep oligotrophic groundwater.</title>
        <authorList>
            <person name="Mehrshad M."/>
            <person name="Lopez-Fernandez M."/>
            <person name="Bell E."/>
            <person name="Bernier-Latmani R."/>
            <person name="Bertilsson S."/>
            <person name="Dopson M."/>
        </authorList>
    </citation>
    <scope>NUCLEOTIDE SEQUENCE</scope>
    <source>
        <strain evidence="6">Modern_marine.mb.64</strain>
    </source>
</reference>
<evidence type="ECO:0000256" key="4">
    <source>
        <dbReference type="ARBA" id="ARBA00023136"/>
    </source>
</evidence>
<evidence type="ECO:0000256" key="2">
    <source>
        <dbReference type="ARBA" id="ARBA00022692"/>
    </source>
</evidence>
<feature type="transmembrane region" description="Helical" evidence="5">
    <location>
        <begin position="61"/>
        <end position="85"/>
    </location>
</feature>
<accession>A0A948RV93</accession>
<comment type="subcellular location">
    <subcellularLocation>
        <location evidence="1">Membrane</location>
        <topology evidence="1">Multi-pass membrane protein</topology>
    </subcellularLocation>
</comment>
<dbReference type="Pfam" id="PF02674">
    <property type="entry name" value="Colicin_V"/>
    <property type="match status" value="1"/>
</dbReference>
<protein>
    <submittedName>
        <fullName evidence="6">CvpA family protein</fullName>
    </submittedName>
</protein>
<feature type="transmembrane region" description="Helical" evidence="5">
    <location>
        <begin position="106"/>
        <end position="125"/>
    </location>
</feature>